<sequence length="176" mass="21043">MNTELIITMIFGLIIGAWLMIAGIYIYKIYDENRYKKRLTIEKLLREIEVRNTLNQKVIEILNRPITGNDEELINPQSDVKVPFYDYNFLKNYTSMYNLYIPTYFLNTFFKKLSHHLAVFDDEQDLKNGGYIFKESRTIFENFSVEITDDIEAKKRELQKAKNVYPSMLKKQHYNI</sequence>
<accession>A0A084AEQ6</accession>
<dbReference type="RefSeq" id="WP_042747506.1">
    <property type="nucleotide sequence ID" value="NZ_AZSI01000001.1"/>
</dbReference>
<keyword evidence="1" id="KW-0472">Membrane</keyword>
<comment type="caution">
    <text evidence="2">The sequence shown here is derived from an EMBL/GenBank/DDBJ whole genome shotgun (WGS) entry which is preliminary data.</text>
</comment>
<proteinExistence type="predicted"/>
<feature type="transmembrane region" description="Helical" evidence="1">
    <location>
        <begin position="6"/>
        <end position="27"/>
    </location>
</feature>
<gene>
    <name evidence="2" type="ORF">U725_00004</name>
</gene>
<evidence type="ECO:0000313" key="2">
    <source>
        <dbReference type="EMBL" id="KEY63785.1"/>
    </source>
</evidence>
<reference evidence="2 3" key="1">
    <citation type="submission" date="2014-06" db="EMBL/GenBank/DDBJ databases">
        <title>Draft genome sequence of the putrescine producing strain Lactococcus lactis subsp cremoris GE214.</title>
        <authorList>
            <person name="Ladero V."/>
            <person name="Linares D.M."/>
            <person name="del Rio B."/>
            <person name="Mayo B."/>
            <person name="Martin M.C."/>
            <person name="Fernandez M."/>
            <person name="Alvarez M.A."/>
        </authorList>
    </citation>
    <scope>NUCLEOTIDE SEQUENCE [LARGE SCALE GENOMIC DNA]</scope>
    <source>
        <strain evidence="2 3">GE214</strain>
    </source>
</reference>
<keyword evidence="1" id="KW-0812">Transmembrane</keyword>
<keyword evidence="1" id="KW-1133">Transmembrane helix</keyword>
<name>A0A084AEQ6_LACLC</name>
<evidence type="ECO:0000256" key="1">
    <source>
        <dbReference type="SAM" id="Phobius"/>
    </source>
</evidence>
<dbReference type="AlphaFoldDB" id="A0A084AEQ6"/>
<organism evidence="2 3">
    <name type="scientific">Lactococcus cremoris subsp. cremoris GE214</name>
    <dbReference type="NCBI Taxonomy" id="1415168"/>
    <lineage>
        <taxon>Bacteria</taxon>
        <taxon>Bacillati</taxon>
        <taxon>Bacillota</taxon>
        <taxon>Bacilli</taxon>
        <taxon>Lactobacillales</taxon>
        <taxon>Streptococcaceae</taxon>
        <taxon>Lactococcus</taxon>
        <taxon>Lactococcus cremoris subsp. cremoris</taxon>
    </lineage>
</organism>
<dbReference type="PATRIC" id="fig|1415168.3.peg.5"/>
<dbReference type="EMBL" id="AZSI01000001">
    <property type="protein sequence ID" value="KEY63785.1"/>
    <property type="molecule type" value="Genomic_DNA"/>
</dbReference>
<dbReference type="Proteomes" id="UP000028401">
    <property type="component" value="Unassembled WGS sequence"/>
</dbReference>
<protein>
    <submittedName>
        <fullName evidence="2">Uncharacterized protein</fullName>
    </submittedName>
</protein>
<evidence type="ECO:0000313" key="3">
    <source>
        <dbReference type="Proteomes" id="UP000028401"/>
    </source>
</evidence>